<evidence type="ECO:0000313" key="2">
    <source>
        <dbReference type="Proteomes" id="UP000812287"/>
    </source>
</evidence>
<dbReference type="AlphaFoldDB" id="A0A9P7VUP5"/>
<comment type="caution">
    <text evidence="1">The sequence shown here is derived from an EMBL/GenBank/DDBJ whole genome shotgun (WGS) entry which is preliminary data.</text>
</comment>
<sequence length="544" mass="62392">MTTSSHNLSNQYHAPSTFEQMVLSKYDDLSSYQRPRTLLALLRTNDVPNPMEVGILKGSLFHVQNDIRRIVADLDRLSYGDADVLSRDTCRQLHNRLALLEEIEYDHRVPLLLIRRIPPEILREIFLYTAGFFSDIFNAGSEPWVIGQVSRSWRSVCIFMCPGLWSRIEIRSSDDQCVRKKDPMALLRMVLSRSRQHRLDIRVTSSIGSTMWEELIATAERWTNIYLTSIGLQEVGYLSHVRGRLGRLEECHLEYSCEGLDFIDAFDYTPALKKIKVFGLDLNTLFHITSANLELFVDDRDVWSASASIHDHHLKLLQDSPNLKVFYAPYRCPAGRTVFPRITKPSLSELTVCDNSLIRSLSLPQLTDVALFNDCWVNPIDCLASFQDLLIQSHCNTLTTLQISDIILHPENLLRIFELSPALVSFYYQTHEWSAQNDDILKILFRRLSDSQALVPHLKDVVLELTLFSETDVHCASRKMVDMMVARLGLSLQKFHLTATVPDEGFCNLGEDDFERLRTMKMEGFDVVISSCGSDIDEERHVYV</sequence>
<dbReference type="Proteomes" id="UP000812287">
    <property type="component" value="Unassembled WGS sequence"/>
</dbReference>
<keyword evidence="2" id="KW-1185">Reference proteome</keyword>
<name>A0A9P7VUP5_9AGAR</name>
<evidence type="ECO:0000313" key="1">
    <source>
        <dbReference type="EMBL" id="KAG7447055.1"/>
    </source>
</evidence>
<proteinExistence type="predicted"/>
<dbReference type="RefSeq" id="XP_043040555.1">
    <property type="nucleotide sequence ID" value="XM_043186169.1"/>
</dbReference>
<dbReference type="OrthoDB" id="2846610at2759"/>
<gene>
    <name evidence="1" type="ORF">BT62DRAFT_931630</name>
</gene>
<dbReference type="GeneID" id="66108466"/>
<accession>A0A9P7VUP5</accession>
<evidence type="ECO:0008006" key="3">
    <source>
        <dbReference type="Google" id="ProtNLM"/>
    </source>
</evidence>
<protein>
    <recommendedName>
        <fullName evidence="3">F-box domain-containing protein</fullName>
    </recommendedName>
</protein>
<dbReference type="EMBL" id="MU250533">
    <property type="protein sequence ID" value="KAG7447055.1"/>
    <property type="molecule type" value="Genomic_DNA"/>
</dbReference>
<reference evidence="1" key="1">
    <citation type="submission" date="2020-11" db="EMBL/GenBank/DDBJ databases">
        <title>Adaptations for nitrogen fixation in a non-lichenized fungal sporocarp promotes dispersal by wood-feeding termites.</title>
        <authorList>
            <consortium name="DOE Joint Genome Institute"/>
            <person name="Koch R.A."/>
            <person name="Yoon G."/>
            <person name="Arayal U."/>
            <person name="Lail K."/>
            <person name="Amirebrahimi M."/>
            <person name="Labutti K."/>
            <person name="Lipzen A."/>
            <person name="Riley R."/>
            <person name="Barry K."/>
            <person name="Henrissat B."/>
            <person name="Grigoriev I.V."/>
            <person name="Herr J.R."/>
            <person name="Aime M.C."/>
        </authorList>
    </citation>
    <scope>NUCLEOTIDE SEQUENCE</scope>
    <source>
        <strain evidence="1">MCA 3950</strain>
    </source>
</reference>
<organism evidence="1 2">
    <name type="scientific">Guyanagaster necrorhizus</name>
    <dbReference type="NCBI Taxonomy" id="856835"/>
    <lineage>
        <taxon>Eukaryota</taxon>
        <taxon>Fungi</taxon>
        <taxon>Dikarya</taxon>
        <taxon>Basidiomycota</taxon>
        <taxon>Agaricomycotina</taxon>
        <taxon>Agaricomycetes</taxon>
        <taxon>Agaricomycetidae</taxon>
        <taxon>Agaricales</taxon>
        <taxon>Marasmiineae</taxon>
        <taxon>Physalacriaceae</taxon>
        <taxon>Guyanagaster</taxon>
    </lineage>
</organism>